<dbReference type="InParanoid" id="K3WLI2"/>
<reference evidence="4" key="2">
    <citation type="submission" date="2010-04" db="EMBL/GenBank/DDBJ databases">
        <authorList>
            <person name="Buell R."/>
            <person name="Hamilton J."/>
            <person name="Hostetler J."/>
        </authorList>
    </citation>
    <scope>NUCLEOTIDE SEQUENCE [LARGE SCALE GENOMIC DNA]</scope>
    <source>
        <strain evidence="4">DAOM:BR144</strain>
    </source>
</reference>
<accession>K3WLI2</accession>
<dbReference type="STRING" id="431595.K3WLI2"/>
<dbReference type="OMA" id="FFWTIKF"/>
<dbReference type="Pfam" id="PF00041">
    <property type="entry name" value="fn3"/>
    <property type="match status" value="2"/>
</dbReference>
<dbReference type="InterPro" id="IPR050964">
    <property type="entry name" value="Striated_Muscle_Regulatory"/>
</dbReference>
<feature type="domain" description="Fibronectin type-III" evidence="2">
    <location>
        <begin position="2046"/>
        <end position="2150"/>
    </location>
</feature>
<reference evidence="3" key="3">
    <citation type="submission" date="2015-02" db="UniProtKB">
        <authorList>
            <consortium name="EnsemblProtists"/>
        </authorList>
    </citation>
    <scope>IDENTIFICATION</scope>
    <source>
        <strain evidence="3">DAOM BR144</strain>
    </source>
</reference>
<evidence type="ECO:0000259" key="2">
    <source>
        <dbReference type="PROSITE" id="PS50853"/>
    </source>
</evidence>
<dbReference type="InterPro" id="IPR036116">
    <property type="entry name" value="FN3_sf"/>
</dbReference>
<organism evidence="3 4">
    <name type="scientific">Globisporangium ultimum (strain ATCC 200006 / CBS 805.95 / DAOM BR144)</name>
    <name type="common">Pythium ultimum</name>
    <dbReference type="NCBI Taxonomy" id="431595"/>
    <lineage>
        <taxon>Eukaryota</taxon>
        <taxon>Sar</taxon>
        <taxon>Stramenopiles</taxon>
        <taxon>Oomycota</taxon>
        <taxon>Peronosporomycetes</taxon>
        <taxon>Pythiales</taxon>
        <taxon>Pythiaceae</taxon>
        <taxon>Globisporangium</taxon>
    </lineage>
</organism>
<feature type="domain" description="Fibronectin type-III" evidence="2">
    <location>
        <begin position="1550"/>
        <end position="1664"/>
    </location>
</feature>
<dbReference type="EnsemblProtists" id="PYU1_T005824">
    <property type="protein sequence ID" value="PYU1_T005824"/>
    <property type="gene ID" value="PYU1_G005812"/>
</dbReference>
<evidence type="ECO:0000313" key="4">
    <source>
        <dbReference type="Proteomes" id="UP000019132"/>
    </source>
</evidence>
<dbReference type="eggNOG" id="KOG0613">
    <property type="taxonomic scope" value="Eukaryota"/>
</dbReference>
<dbReference type="InterPro" id="IPR003961">
    <property type="entry name" value="FN3_dom"/>
</dbReference>
<evidence type="ECO:0000313" key="3">
    <source>
        <dbReference type="EnsemblProtists" id="PYU1_T005824"/>
    </source>
</evidence>
<dbReference type="PANTHER" id="PTHR13817">
    <property type="entry name" value="TITIN"/>
    <property type="match status" value="1"/>
</dbReference>
<evidence type="ECO:0000256" key="1">
    <source>
        <dbReference type="ARBA" id="ARBA00022737"/>
    </source>
</evidence>
<protein>
    <recommendedName>
        <fullName evidence="2">Fibronectin type-III domain-containing protein</fullName>
    </recommendedName>
</protein>
<proteinExistence type="predicted"/>
<dbReference type="EMBL" id="GL376573">
    <property type="status" value="NOT_ANNOTATED_CDS"/>
    <property type="molecule type" value="Genomic_DNA"/>
</dbReference>
<keyword evidence="1" id="KW-0677">Repeat</keyword>
<dbReference type="PROSITE" id="PS50853">
    <property type="entry name" value="FN3"/>
    <property type="match status" value="3"/>
</dbReference>
<dbReference type="SMART" id="SM00060">
    <property type="entry name" value="FN3"/>
    <property type="match status" value="9"/>
</dbReference>
<name>K3WLI2_GLOUD</name>
<reference evidence="4" key="1">
    <citation type="journal article" date="2010" name="Genome Biol.">
        <title>Genome sequence of the necrotrophic plant pathogen Pythium ultimum reveals original pathogenicity mechanisms and effector repertoire.</title>
        <authorList>
            <person name="Levesque C.A."/>
            <person name="Brouwer H."/>
            <person name="Cano L."/>
            <person name="Hamilton J.P."/>
            <person name="Holt C."/>
            <person name="Huitema E."/>
            <person name="Raffaele S."/>
            <person name="Robideau G.P."/>
            <person name="Thines M."/>
            <person name="Win J."/>
            <person name="Zerillo M.M."/>
            <person name="Beakes G.W."/>
            <person name="Boore J.L."/>
            <person name="Busam D."/>
            <person name="Dumas B."/>
            <person name="Ferriera S."/>
            <person name="Fuerstenberg S.I."/>
            <person name="Gachon C.M."/>
            <person name="Gaulin E."/>
            <person name="Govers F."/>
            <person name="Grenville-Briggs L."/>
            <person name="Horner N."/>
            <person name="Hostetler J."/>
            <person name="Jiang R.H."/>
            <person name="Johnson J."/>
            <person name="Krajaejun T."/>
            <person name="Lin H."/>
            <person name="Meijer H.J."/>
            <person name="Moore B."/>
            <person name="Morris P."/>
            <person name="Phuntmart V."/>
            <person name="Puiu D."/>
            <person name="Shetty J."/>
            <person name="Stajich J.E."/>
            <person name="Tripathy S."/>
            <person name="Wawra S."/>
            <person name="van West P."/>
            <person name="Whitty B.R."/>
            <person name="Coutinho P.M."/>
            <person name="Henrissat B."/>
            <person name="Martin F."/>
            <person name="Thomas P.D."/>
            <person name="Tyler B.M."/>
            <person name="De Vries R.P."/>
            <person name="Kamoun S."/>
            <person name="Yandell M."/>
            <person name="Tisserat N."/>
            <person name="Buell C.R."/>
        </authorList>
    </citation>
    <scope>NUCLEOTIDE SEQUENCE</scope>
    <source>
        <strain evidence="4">DAOM:BR144</strain>
    </source>
</reference>
<dbReference type="CDD" id="cd00063">
    <property type="entry name" value="FN3"/>
    <property type="match status" value="5"/>
</dbReference>
<dbReference type="HOGENOM" id="CLU_227191_0_0_1"/>
<dbReference type="Proteomes" id="UP000019132">
    <property type="component" value="Unassembled WGS sequence"/>
</dbReference>
<dbReference type="Gene3D" id="2.60.40.10">
    <property type="entry name" value="Immunoglobulins"/>
    <property type="match status" value="7"/>
</dbReference>
<feature type="domain" description="Fibronectin type-III" evidence="2">
    <location>
        <begin position="1943"/>
        <end position="2041"/>
    </location>
</feature>
<dbReference type="PANTHER" id="PTHR13817:SF151">
    <property type="entry name" value="TITIN"/>
    <property type="match status" value="1"/>
</dbReference>
<sequence length="2293" mass="243993">MTAGMATTPMAMNIRVPWNADANLVQRVLQASSDVKQEPVGSIWEGGRKYSATSDSVKQGIESMYLFGEVEVTRDYFVAQQIPNAVAEILKDGLTATITGIDDIRQFIAPGDIRSSHEIQTVAVTLPSGSWDASQASPYFKLTLTRGGSSQTTSCLRFNEGYATVEAALNANLQLLDTTAQLNDIRVTRSGPVEMASDTGLRKGYVYSIYFQGHSVAGDVSQLVDSYTTCTSITGASVVIKTVTHGGEIGHQRISLATDSGQVIDSTGYFKLTLSGRTTPCMPWGVSAEQLEKKIEDVLLTGDVLVSRHGSGDSVTEVQRLRLTSNSEVTSTSTGLFQLLFTLNGKTAVTDCLAYGISAEDLQLQINQLSNLVALVNHVNVTREGDGTSAWGYGYEYLVNFDGPISIVGGSPALIIETVREGSAGYDYDIFFLAYPTAVILNDAACQAMPSTSAVVITTDREGGQPTGAFGLTSMYDGERPGTHVAYSVAQLFSVMNEQFEIQKIVVSNPQSTLTDADTYKLTLGTFPQTVAIKWNAGEAEMEAALKVAGINSEDIIVTRRTDSAAAPNGYVYTIYFTGGTVKGNLPEMTVATTFTGTGTVAVSTPTQGKDGGASLQAKSIPLALPSNPETVSQYLANDAVLGVYKVNGFFWTIKFKSTIGNIPVLGTNTEALTGKLTVVDDFVPGAASNSYVMTNLLPGINYYVRVAAATDVGLGPFTSTSSIVPSGVALPVQSIASGYALHAREVQETITVSALAPITSGSFSIQFTRYKSNGADTSNDSEGKENSVVADVNPALAMGTDAAVQEVTLRFNHLGDTVESSCIVYDAPARGNDTQENNALTTTGVNGLVTIAMVDYGGFNAANTFVDAAAATAEQLEQDLNRLPVFGDVIVSRSLADEQGGFIWTIAFKDSEGDLPQFICARDATFVATTGTGCETSTLTDGNVLSGDFVIESSIPISYDASAVTMKAALEAMAWVGAVQVVRSAPSAQKGYTWTITFLDYFGDVPTLMATSSLVGTGASIQVREVRKGNSITGAFALSYMGYTTTPVAWDAKAMAVDSGSDGSSMQEKLEALDVVGPINVERSTMDREGGLIWRITFLDNMLNPGDLLLLQANSTLLNGVGVVAFIREVRKGSNAVGDQLWLSFDPPKSDNGSPITKYRVRWDTSATFSARPAEYFITEAATLYQTQKIVTGAQSLAWSAIKAREVAEVQSVTIANAAINGNTFTLSFRATPSSIYIVFDRVYGDISLQITSTDTTIALNADASIDGVYNDVKTAKMSGTFQVGYIGKYTRSLNAESSADDVRVRMDKRTTKKLTMGQEHFIEVVAFNSNGEGLSPIAGPVRATPSQVPSAPSNVDLVVVSGKQIEVFFSPPALSSTNVNPNFNNDISSYIVQWDVKSDFKHGLPLCTSCATSLKGTVLTVTSSLTAFLKVGSKFTIADERCVLNVAAITATRIDVAGGHGCNNFNTRAFPMYYYIFEPAVLSGLLIQGSPPFRYLIANLTVGTKYYVRVAAVNSVPVQQIALDGNPPDNRKWSFPLAATTKDTVPDPPVSVYLYPFSGTTLEVRIQPPERDGKGFGGAEITHFWIDVDTVSTFDSVTKAPPVNIDTTSGDIPLLYDGGPRVYYINNLETGVRYFVQVKAKNSIGYSRAAIAPNPLAPTRNPDAPVNVKVIKHIEVSRSTVNIVRDDGCSGTLWPLLTSGIAALASPGEIASDYQFYETINANTLTYKATGLKAGKMYYLSVTAKNALGLGDFWCPTAPTNAVWKIQTYRNGNTGAAIGSGFFNLLLTRGNLVQRTEPIPFDAVALASNESGSLQSKLEYLGSINSVKVVRTSNAAADGGYTWTITFMDVGDDFTLVPESPNSLACSDPTTCTLGDYRVTATKITAGINNPPCTGAQVIPSVGALNKGQLYYVRVFAYNKVGFSLPALAPNPQKPMVVPGPPTGVTLQVLSVSDLKVLFSPPDDDGGDTVTAYQVEWATDNAFTNAQSGVVSLLAGGAPYYRVISSLVKGKFYFVRVKAKNSQGYGQYQISSPASLNPYTTPSAPTQVLLGVTSSTMLTVQWNVPDDDGGDAVTAYVVQWDISASFDSLGADATKAKIIDTTQRSYTITLLTPETVYFVRVFAVNTGGLGTPQTSTPPSQIPVNTRPGKPHSLQAAATAAAGTILVNWQVPRIPAHVIPCSGTLLVPQSCPIYVSLDVVYGGSSFESYLVQWSDNSDFTGFNWLGVVTNSALLTGLDSGKLYYVRVLTVNSQGLKSDFCARANSGGYLCPDNLVLLDGSIVTGAFVSATPK</sequence>
<dbReference type="VEuPathDB" id="FungiDB:PYU1_G005812"/>
<dbReference type="SUPFAM" id="SSF49265">
    <property type="entry name" value="Fibronectin type III"/>
    <property type="match status" value="5"/>
</dbReference>
<keyword evidence="4" id="KW-1185">Reference proteome</keyword>
<dbReference type="InterPro" id="IPR013783">
    <property type="entry name" value="Ig-like_fold"/>
</dbReference>